<reference evidence="2 3" key="2">
    <citation type="journal article" date="2011" name="J. Bacteriol.">
        <title>Genome Sequence of Kosmotoga olearia Strain TBF 19.5.1, a Thermophilic Bacterium with a Wide Growth Temperature Range, Isolated from the Troll B Oil Platform in the North Sea.</title>
        <authorList>
            <person name="Swithers K.S."/>
            <person name="Dipippo J.L."/>
            <person name="Bruce D.C."/>
            <person name="Detter C."/>
            <person name="Tapia R."/>
            <person name="Han S."/>
            <person name="Goodwin L.A."/>
            <person name="Han J."/>
            <person name="Woyke T."/>
            <person name="Pitluck S."/>
            <person name="Pennacchio L."/>
            <person name="Nolan M."/>
            <person name="Mikhailova N."/>
            <person name="Land M.L."/>
            <person name="Nesbo C.L."/>
            <person name="Gogarten J.P."/>
            <person name="Noll K.M."/>
        </authorList>
    </citation>
    <scope>NUCLEOTIDE SEQUENCE [LARGE SCALE GENOMIC DNA]</scope>
    <source>
        <strain evidence="3">ATCC BAA-1733 / DSM 21960 / TBF 19.5.1</strain>
    </source>
</reference>
<dbReference type="RefSeq" id="WP_012744573.1">
    <property type="nucleotide sequence ID" value="NC_012785.1"/>
</dbReference>
<evidence type="ECO:0000259" key="1">
    <source>
        <dbReference type="Pfam" id="PF13391"/>
    </source>
</evidence>
<reference evidence="2 3" key="1">
    <citation type="submission" date="2009-06" db="EMBL/GenBank/DDBJ databases">
        <title>Complete sequence of Thermotogales bacterium TBF 19.5.1.</title>
        <authorList>
            <consortium name="US DOE Joint Genome Institute"/>
            <person name="Lucas S."/>
            <person name="Copeland A."/>
            <person name="Lapidus A."/>
            <person name="Glavina del Rio T."/>
            <person name="Tice H."/>
            <person name="Bruce D."/>
            <person name="Goodwin L."/>
            <person name="Pitluck S."/>
            <person name="Chertkov O."/>
            <person name="Brettin T."/>
            <person name="Detter J.C."/>
            <person name="Han C."/>
            <person name="Schmutz J."/>
            <person name="Larimer F."/>
            <person name="Land M."/>
            <person name="Hauser L."/>
            <person name="Kyrpides N."/>
            <person name="Ovchinnikova G."/>
            <person name="Noll K."/>
        </authorList>
    </citation>
    <scope>NUCLEOTIDE SEQUENCE [LARGE SCALE GENOMIC DNA]</scope>
    <source>
        <strain evidence="3">ATCC BAA-1733 / DSM 21960 / TBF 19.5.1</strain>
    </source>
</reference>
<dbReference type="KEGG" id="kol:Kole_0056"/>
<evidence type="ECO:0000313" key="3">
    <source>
        <dbReference type="Proteomes" id="UP000002382"/>
    </source>
</evidence>
<protein>
    <recommendedName>
        <fullName evidence="1">HNH nuclease domain-containing protein</fullName>
    </recommendedName>
</protein>
<accession>C5CHS9</accession>
<proteinExistence type="predicted"/>
<dbReference type="eggNOG" id="COG3440">
    <property type="taxonomic scope" value="Bacteria"/>
</dbReference>
<dbReference type="InterPro" id="IPR003615">
    <property type="entry name" value="HNH_nuc"/>
</dbReference>
<evidence type="ECO:0000313" key="2">
    <source>
        <dbReference type="EMBL" id="ACR78785.1"/>
    </source>
</evidence>
<dbReference type="Pfam" id="PF13391">
    <property type="entry name" value="HNH_2"/>
    <property type="match status" value="1"/>
</dbReference>
<dbReference type="OrthoDB" id="67788at2"/>
<dbReference type="Proteomes" id="UP000002382">
    <property type="component" value="Chromosome"/>
</dbReference>
<dbReference type="AlphaFoldDB" id="C5CHS9"/>
<keyword evidence="3" id="KW-1185">Reference proteome</keyword>
<sequence>MDIIALTDVSWFKFLRKKNREKDFKLINFWTPTGWEPKKINPGDMFYLFLKSPYRKVGGYARYVYSFQLTVRDAWNKFGQANGAPNINIMLEQLSAIRGTRIDENTIIGCIMLQDPVFLQDDEFFDSREIGVEIKQAMQKFKYIKGAEIIRPEYTIDKIGNYVLNEKVTVEYTLSAHKKRIGQSTFRERLLELYRKCAVTREDYPLVLEAAHIDPYLGENSNHLQNGLILRSDVHKLFDANLLTIDTNYRVRLSNILTGTSYERFENKPIELPKNKNYYPSEDALKRRMEKLIVLNY</sequence>
<organism evidence="2 3">
    <name type="scientific">Kosmotoga olearia (strain ATCC BAA-1733 / DSM 21960 / TBF 19.5.1)</name>
    <dbReference type="NCBI Taxonomy" id="521045"/>
    <lineage>
        <taxon>Bacteria</taxon>
        <taxon>Thermotogati</taxon>
        <taxon>Thermotogota</taxon>
        <taxon>Thermotogae</taxon>
        <taxon>Kosmotogales</taxon>
        <taxon>Kosmotogaceae</taxon>
        <taxon>Kosmotoga</taxon>
    </lineage>
</organism>
<name>C5CHS9_KOSOT</name>
<dbReference type="HOGENOM" id="CLU_077422_0_0_0"/>
<gene>
    <name evidence="2" type="ordered locus">Kole_0056</name>
</gene>
<dbReference type="EMBL" id="CP001634">
    <property type="protein sequence ID" value="ACR78785.1"/>
    <property type="molecule type" value="Genomic_DNA"/>
</dbReference>
<feature type="domain" description="HNH nuclease" evidence="1">
    <location>
        <begin position="197"/>
        <end position="246"/>
    </location>
</feature>